<feature type="domain" description="Tyr recombinase" evidence="4">
    <location>
        <begin position="104"/>
        <end position="293"/>
    </location>
</feature>
<dbReference type="SUPFAM" id="SSF56349">
    <property type="entry name" value="DNA breaking-rejoining enzymes"/>
    <property type="match status" value="1"/>
</dbReference>
<dbReference type="InterPro" id="IPR011010">
    <property type="entry name" value="DNA_brk_join_enz"/>
</dbReference>
<dbReference type="AlphaFoldDB" id="A0A7W7RSP6"/>
<dbReference type="GO" id="GO:0006310">
    <property type="term" value="P:DNA recombination"/>
    <property type="evidence" value="ECO:0007669"/>
    <property type="project" value="UniProtKB-KW"/>
</dbReference>
<dbReference type="PANTHER" id="PTHR30349">
    <property type="entry name" value="PHAGE INTEGRASE-RELATED"/>
    <property type="match status" value="1"/>
</dbReference>
<dbReference type="RefSeq" id="WP_312882033.1">
    <property type="nucleotide sequence ID" value="NZ_BAABEK010000069.1"/>
</dbReference>
<evidence type="ECO:0000259" key="4">
    <source>
        <dbReference type="PROSITE" id="PS51898"/>
    </source>
</evidence>
<dbReference type="EMBL" id="JACHJU010000001">
    <property type="protein sequence ID" value="MBB4936821.1"/>
    <property type="molecule type" value="Genomic_DNA"/>
</dbReference>
<evidence type="ECO:0000256" key="3">
    <source>
        <dbReference type="PROSITE-ProRule" id="PRU01248"/>
    </source>
</evidence>
<name>A0A7W7RSP6_9ACTN</name>
<dbReference type="GO" id="GO:0015074">
    <property type="term" value="P:DNA integration"/>
    <property type="evidence" value="ECO:0007669"/>
    <property type="project" value="InterPro"/>
</dbReference>
<evidence type="ECO:0000313" key="6">
    <source>
        <dbReference type="EMBL" id="MBB4936821.1"/>
    </source>
</evidence>
<reference evidence="6 7" key="1">
    <citation type="submission" date="2020-08" db="EMBL/GenBank/DDBJ databases">
        <title>Sequencing the genomes of 1000 actinobacteria strains.</title>
        <authorList>
            <person name="Klenk H.-P."/>
        </authorList>
    </citation>
    <scope>NUCLEOTIDE SEQUENCE [LARGE SCALE GENOMIC DNA]</scope>
    <source>
        <strain evidence="6 7">DSM 43023</strain>
    </source>
</reference>
<dbReference type="Gene3D" id="1.10.443.10">
    <property type="entry name" value="Intergrase catalytic core"/>
    <property type="match status" value="1"/>
</dbReference>
<evidence type="ECO:0000259" key="5">
    <source>
        <dbReference type="PROSITE" id="PS51900"/>
    </source>
</evidence>
<accession>A0A7W7RSP6</accession>
<evidence type="ECO:0000256" key="1">
    <source>
        <dbReference type="ARBA" id="ARBA00023125"/>
    </source>
</evidence>
<dbReference type="PROSITE" id="PS51898">
    <property type="entry name" value="TYR_RECOMBINASE"/>
    <property type="match status" value="1"/>
</dbReference>
<organism evidence="6 7">
    <name type="scientific">Streptosporangium album</name>
    <dbReference type="NCBI Taxonomy" id="47479"/>
    <lineage>
        <taxon>Bacteria</taxon>
        <taxon>Bacillati</taxon>
        <taxon>Actinomycetota</taxon>
        <taxon>Actinomycetes</taxon>
        <taxon>Streptosporangiales</taxon>
        <taxon>Streptosporangiaceae</taxon>
        <taxon>Streptosporangium</taxon>
    </lineage>
</organism>
<keyword evidence="7" id="KW-1185">Reference proteome</keyword>
<proteinExistence type="predicted"/>
<dbReference type="Proteomes" id="UP000534286">
    <property type="component" value="Unassembled WGS sequence"/>
</dbReference>
<comment type="caution">
    <text evidence="6">The sequence shown here is derived from an EMBL/GenBank/DDBJ whole genome shotgun (WGS) entry which is preliminary data.</text>
</comment>
<dbReference type="PROSITE" id="PS51900">
    <property type="entry name" value="CB"/>
    <property type="match status" value="1"/>
</dbReference>
<keyword evidence="2" id="KW-0233">DNA recombination</keyword>
<protein>
    <submittedName>
        <fullName evidence="6">Integrase/recombinase XerC</fullName>
    </submittedName>
</protein>
<evidence type="ECO:0000256" key="2">
    <source>
        <dbReference type="ARBA" id="ARBA00023172"/>
    </source>
</evidence>
<dbReference type="Pfam" id="PF00589">
    <property type="entry name" value="Phage_integrase"/>
    <property type="match status" value="1"/>
</dbReference>
<gene>
    <name evidence="6" type="ORF">FHR32_001126</name>
</gene>
<dbReference type="InterPro" id="IPR050090">
    <property type="entry name" value="Tyrosine_recombinase_XerCD"/>
</dbReference>
<dbReference type="InterPro" id="IPR013762">
    <property type="entry name" value="Integrase-like_cat_sf"/>
</dbReference>
<dbReference type="PANTHER" id="PTHR30349:SF81">
    <property type="entry name" value="TYROSINE RECOMBINASE XERC"/>
    <property type="match status" value="1"/>
</dbReference>
<dbReference type="InterPro" id="IPR002104">
    <property type="entry name" value="Integrase_catalytic"/>
</dbReference>
<sequence>MLASYAAALEGSPLADSSKAKYRSRVRGFLAFLAQAAADGALDGDPLTDPTAAAWAVRDYRRHLKNGRRASTTIDNVLAAIDDFHARRALAVTAARRERAQRRTAPKALNERRARRYLREVEKNAPSRDAAIALLPYFAGLRISEVVALDLADVRLSARKGELRVRGKGHDGGKIRTVDIHPDLRTVLQTWLEARTNWPGSADTTALLLNRRGGRLTDRAARDIIIRPGETAGINDDPAEPFGPHVLRRTFGTQLVRAGKDLILVAELMGHERLDTTRRYTLPTSADRAAALDALITDH</sequence>
<feature type="domain" description="Core-binding (CB)" evidence="5">
    <location>
        <begin position="1"/>
        <end position="34"/>
    </location>
</feature>
<dbReference type="GO" id="GO:0003677">
    <property type="term" value="F:DNA binding"/>
    <property type="evidence" value="ECO:0007669"/>
    <property type="project" value="UniProtKB-UniRule"/>
</dbReference>
<evidence type="ECO:0000313" key="7">
    <source>
        <dbReference type="Proteomes" id="UP000534286"/>
    </source>
</evidence>
<keyword evidence="1 3" id="KW-0238">DNA-binding</keyword>
<dbReference type="InterPro" id="IPR044068">
    <property type="entry name" value="CB"/>
</dbReference>